<name>A0A9P5VKZ7_9FUNG</name>
<feature type="compositionally biased region" description="Low complexity" evidence="1">
    <location>
        <begin position="736"/>
        <end position="746"/>
    </location>
</feature>
<feature type="compositionally biased region" description="Basic and acidic residues" evidence="1">
    <location>
        <begin position="649"/>
        <end position="673"/>
    </location>
</feature>
<feature type="region of interest" description="Disordered" evidence="1">
    <location>
        <begin position="569"/>
        <end position="588"/>
    </location>
</feature>
<feature type="region of interest" description="Disordered" evidence="1">
    <location>
        <begin position="150"/>
        <end position="222"/>
    </location>
</feature>
<feature type="region of interest" description="Disordered" evidence="1">
    <location>
        <begin position="367"/>
        <end position="417"/>
    </location>
</feature>
<feature type="region of interest" description="Disordered" evidence="1">
    <location>
        <begin position="263"/>
        <end position="299"/>
    </location>
</feature>
<feature type="compositionally biased region" description="Low complexity" evidence="1">
    <location>
        <begin position="1110"/>
        <end position="1128"/>
    </location>
</feature>
<feature type="region of interest" description="Disordered" evidence="1">
    <location>
        <begin position="998"/>
        <end position="1128"/>
    </location>
</feature>
<feature type="region of interest" description="Disordered" evidence="1">
    <location>
        <begin position="98"/>
        <end position="134"/>
    </location>
</feature>
<feature type="compositionally biased region" description="Low complexity" evidence="1">
    <location>
        <begin position="1037"/>
        <end position="1046"/>
    </location>
</feature>
<feature type="compositionally biased region" description="Polar residues" evidence="1">
    <location>
        <begin position="35"/>
        <end position="44"/>
    </location>
</feature>
<feature type="compositionally biased region" description="Low complexity" evidence="1">
    <location>
        <begin position="386"/>
        <end position="408"/>
    </location>
</feature>
<feature type="region of interest" description="Disordered" evidence="1">
    <location>
        <begin position="804"/>
        <end position="876"/>
    </location>
</feature>
<feature type="region of interest" description="Disordered" evidence="1">
    <location>
        <begin position="1322"/>
        <end position="1350"/>
    </location>
</feature>
<dbReference type="PANTHER" id="PTHR24216">
    <property type="entry name" value="PAXILLIN-RELATED"/>
    <property type="match status" value="1"/>
</dbReference>
<feature type="region of interest" description="Disordered" evidence="1">
    <location>
        <begin position="1"/>
        <end position="44"/>
    </location>
</feature>
<feature type="compositionally biased region" description="Acidic residues" evidence="1">
    <location>
        <begin position="1339"/>
        <end position="1349"/>
    </location>
</feature>
<feature type="compositionally biased region" description="Low complexity" evidence="1">
    <location>
        <begin position="705"/>
        <end position="728"/>
    </location>
</feature>
<comment type="caution">
    <text evidence="2">The sequence shown here is derived from an EMBL/GenBank/DDBJ whole genome shotgun (WGS) entry which is preliminary data.</text>
</comment>
<feature type="compositionally biased region" description="Basic and acidic residues" evidence="1">
    <location>
        <begin position="1401"/>
        <end position="1411"/>
    </location>
</feature>
<protein>
    <submittedName>
        <fullName evidence="2">Uncharacterized protein</fullName>
    </submittedName>
</protein>
<feature type="region of interest" description="Disordered" evidence="1">
    <location>
        <begin position="922"/>
        <end position="974"/>
    </location>
</feature>
<gene>
    <name evidence="2" type="ORF">BG006_006979</name>
</gene>
<feature type="compositionally biased region" description="Polar residues" evidence="1">
    <location>
        <begin position="1047"/>
        <end position="1062"/>
    </location>
</feature>
<feature type="compositionally biased region" description="Basic and acidic residues" evidence="1">
    <location>
        <begin position="1375"/>
        <end position="1390"/>
    </location>
</feature>
<feature type="compositionally biased region" description="Low complexity" evidence="1">
    <location>
        <begin position="999"/>
        <end position="1013"/>
    </location>
</feature>
<evidence type="ECO:0000313" key="2">
    <source>
        <dbReference type="EMBL" id="KAF9330026.1"/>
    </source>
</evidence>
<accession>A0A9P5VKZ7</accession>
<feature type="region of interest" description="Disordered" evidence="1">
    <location>
        <begin position="1371"/>
        <end position="1415"/>
    </location>
</feature>
<dbReference type="Proteomes" id="UP000696485">
    <property type="component" value="Unassembled WGS sequence"/>
</dbReference>
<organism evidence="2 3">
    <name type="scientific">Podila minutissima</name>
    <dbReference type="NCBI Taxonomy" id="64525"/>
    <lineage>
        <taxon>Eukaryota</taxon>
        <taxon>Fungi</taxon>
        <taxon>Fungi incertae sedis</taxon>
        <taxon>Mucoromycota</taxon>
        <taxon>Mortierellomycotina</taxon>
        <taxon>Mortierellomycetes</taxon>
        <taxon>Mortierellales</taxon>
        <taxon>Mortierellaceae</taxon>
        <taxon>Podila</taxon>
    </lineage>
</organism>
<evidence type="ECO:0000256" key="1">
    <source>
        <dbReference type="SAM" id="MobiDB-lite"/>
    </source>
</evidence>
<feature type="region of interest" description="Disordered" evidence="1">
    <location>
        <begin position="695"/>
        <end position="750"/>
    </location>
</feature>
<feature type="compositionally biased region" description="Low complexity" evidence="1">
    <location>
        <begin position="922"/>
        <end position="942"/>
    </location>
</feature>
<dbReference type="EMBL" id="JAAAUY010000428">
    <property type="protein sequence ID" value="KAF9330026.1"/>
    <property type="molecule type" value="Genomic_DNA"/>
</dbReference>
<evidence type="ECO:0000313" key="3">
    <source>
        <dbReference type="Proteomes" id="UP000696485"/>
    </source>
</evidence>
<sequence>MAKRDPKSPQPSSETSTTQGHVKEHDNRDAMSVVSAGQKNKSWAKSLKKATNSILYMAMPPNSAEQLPMVVAQTPMSPDRLPSVPSIALLPSGPLYTDVSSPSSTFTPTLTAGPIPSGYTLPPPVPAPQTHSKFVPISTSTPALSVASSIAASSSSSKANVSKEVRSRRSTSSSTSGHPKPSSTTSSTHSNVRPSSKGKERSQSVPMPVKDTVPTSDEEYTEISVVSRSVTTISHLAPSKTNCPSAMNTTLKAALGPQEEDLIETLPSRPPSPQHAIEKNEAQERPSEEPFVLVRSEDRSNHISLEEPVATSESKTLPLLPISFSSFDISLETAIMEPLVLKRDESTQEGGPQKGYTVLTIDTRISTTPTTASDSQSTQTFTTAETSIPPTSPTSSSSPTSPTSPSMTVASEQKQKRRSMVVEVSGFPAIPAKSMSLARSLSRSRASALAGPPRPNPVRNAPWIWHQDGFYHQRLESHQILSKEQVFEQFHLDLEQEGPNGFFLFKLVKKFKRQDSSLLGISSSLLDAEISASPTSTSPAGSPMTPTSILDSIDAISVSQRLKRQLLLQKRKKQRKMSSGASESEEDDNLEALLTMSNNNSSLQNLNSSLQEVIDAVDSLRETSDWTGLLDQPHEYSHAKYQEQQRVLKKQEVKQHAPDSDNEYTSKDKDAMDVDALERRKGVYATGRLDGMNLMSKKRLKALGRKSSTSTARKNSSSNGSNANGSESTTAQDGASTSKKGTSSSTMESADPAFKKQAICQLHIYSRNGLKFKFDVMQDNELHFVEASKKYTFMDPLAAHRQPDLDVSSPKNGIVGGDDSLSPLPVLTHPTSMPIPHLPSPDSNSSRSVARRSNSTRSRNTVSSVVSSSTAAGSGGNRRVFVTRLGRHTLLTYTEYKILAKSASSFTLGAKLLIQRSLAVATGSSGSSSSKDNNHNDTNNSSLMIGSPTRASFASPTSPLTATPASQASSSSETSDYFSAKKKSRSIPGFASKAVAAIKTPSTPGTPSASGPKTPRPIVTPYKPAEYKSNTLRVSISTPTTSGGTPDESTATSSPYTPLSEQTRTSSSPSDIPRSDSLSSSHQDYSNLASSPLATSYLSSSPPTLPPTPGTSSFATNTSSTSTSTSYISPIKRQGNQAGLKFQHLFATVHQRLQKLELDNGVSFYSSSLVQWTVIEDPDELRWWRDKIGIQMIGRLPGDPLPVSMTRNSIATFAAHGTGAVRQSYLSMSTISDASSMGPARPFKSTVSVERLGYRFLRVSGHMGTLKVTVSEQVEARAVALAVRAELLKQQQQQQPAKMAYPPVGGPSSSLLEQVWIEIDESVSENDDDDEVEKVQFDSDSESDEDEEEVLRGKTFYDVYEYDEWTGRTRMKKTPSTDRFSRRERHDRTFAQRQQQQKNGGAKDGDKRERQQQPLIERMTMIVGQAKVFKGDWYMKNIYRYDLK</sequence>
<feature type="compositionally biased region" description="Polar residues" evidence="1">
    <location>
        <begin position="375"/>
        <end position="385"/>
    </location>
</feature>
<feature type="compositionally biased region" description="Basic and acidic residues" evidence="1">
    <location>
        <begin position="276"/>
        <end position="288"/>
    </location>
</feature>
<proteinExistence type="predicted"/>
<feature type="compositionally biased region" description="Low complexity" evidence="1">
    <location>
        <begin position="100"/>
        <end position="111"/>
    </location>
</feature>
<feature type="compositionally biased region" description="Low complexity" evidence="1">
    <location>
        <begin position="150"/>
        <end position="160"/>
    </location>
</feature>
<feature type="region of interest" description="Disordered" evidence="1">
    <location>
        <begin position="639"/>
        <end position="673"/>
    </location>
</feature>
<feature type="compositionally biased region" description="Acidic residues" evidence="1">
    <location>
        <begin position="1322"/>
        <end position="1332"/>
    </location>
</feature>
<feature type="compositionally biased region" description="Low complexity" evidence="1">
    <location>
        <begin position="843"/>
        <end position="872"/>
    </location>
</feature>
<feature type="compositionally biased region" description="Low complexity" evidence="1">
    <location>
        <begin position="10"/>
        <end position="19"/>
    </location>
</feature>
<keyword evidence="3" id="KW-1185">Reference proteome</keyword>
<feature type="compositionally biased region" description="Low complexity" evidence="1">
    <location>
        <begin position="1063"/>
        <end position="1102"/>
    </location>
</feature>
<feature type="compositionally biased region" description="Low complexity" evidence="1">
    <location>
        <begin position="951"/>
        <end position="974"/>
    </location>
</feature>
<reference evidence="2" key="1">
    <citation type="journal article" date="2020" name="Fungal Divers.">
        <title>Resolving the Mortierellaceae phylogeny through synthesis of multi-gene phylogenetics and phylogenomics.</title>
        <authorList>
            <person name="Vandepol N."/>
            <person name="Liber J."/>
            <person name="Desiro A."/>
            <person name="Na H."/>
            <person name="Kennedy M."/>
            <person name="Barry K."/>
            <person name="Grigoriev I.V."/>
            <person name="Miller A.N."/>
            <person name="O'Donnell K."/>
            <person name="Stajich J.E."/>
            <person name="Bonito G."/>
        </authorList>
    </citation>
    <scope>NUCLEOTIDE SEQUENCE</scope>
    <source>
        <strain evidence="2">NVP1</strain>
    </source>
</reference>
<feature type="compositionally biased region" description="Low complexity" evidence="1">
    <location>
        <begin position="170"/>
        <end position="190"/>
    </location>
</feature>